<comment type="similarity">
    <text evidence="1">Belongs to the tubulin family.</text>
</comment>
<evidence type="ECO:0000256" key="4">
    <source>
        <dbReference type="ARBA" id="ARBA00023134"/>
    </source>
</evidence>
<dbReference type="InterPro" id="IPR036525">
    <property type="entry name" value="Tubulin/FtsZ_GTPase_sf"/>
</dbReference>
<evidence type="ECO:0000256" key="2">
    <source>
        <dbReference type="ARBA" id="ARBA00022701"/>
    </source>
</evidence>
<keyword evidence="3" id="KW-0547">Nucleotide-binding</keyword>
<evidence type="ECO:0000313" key="5">
    <source>
        <dbReference type="EMBL" id="ORD94219.1"/>
    </source>
</evidence>
<sequence length="191" mass="21595">MNSVAADVIASYSSSIRFPKYVYADNRSVLNALVPGNEFKFVTPSIVKNSNRRFNVGEVVNNLVKQKSMLCSYEVSSIYGFLGIFNVLDSSLEPGSILRAQRLSQQKINFLGLPYYTTAVTNRREVNVAYNNSTAIRSVLNKITGQFDVLKKRSAFLENYRRFEMDLEEMAVARESMQGVIEAYEKAETLK</sequence>
<dbReference type="Proteomes" id="UP000192639">
    <property type="component" value="Unassembled WGS sequence"/>
</dbReference>
<reference evidence="5 6" key="1">
    <citation type="journal article" date="2017" name="Environ. Microbiol.">
        <title>Decay of the glycolytic pathway and adaptation to intranuclear parasitism within Enterocytozoonidae microsporidia.</title>
        <authorList>
            <person name="Wiredu Boakye D."/>
            <person name="Jaroenlak P."/>
            <person name="Prachumwat A."/>
            <person name="Williams T.A."/>
            <person name="Bateman K.S."/>
            <person name="Itsathitphaisarn O."/>
            <person name="Sritunyalucksana K."/>
            <person name="Paszkiewicz K.H."/>
            <person name="Moore K.A."/>
            <person name="Stentiford G.D."/>
            <person name="Williams B.A."/>
        </authorList>
    </citation>
    <scope>NUCLEOTIDE SEQUENCE [LARGE SCALE GENOMIC DNA]</scope>
    <source>
        <strain evidence="5 6">GB1</strain>
    </source>
</reference>
<dbReference type="SMR" id="A0A1Y1S7Q6"/>
<dbReference type="EMBL" id="LWDP01000028">
    <property type="protein sequence ID" value="ORD94219.1"/>
    <property type="molecule type" value="Genomic_DNA"/>
</dbReference>
<dbReference type="OrthoDB" id="10249382at2759"/>
<organism evidence="5 6">
    <name type="scientific">Enterospora canceri</name>
    <dbReference type="NCBI Taxonomy" id="1081671"/>
    <lineage>
        <taxon>Eukaryota</taxon>
        <taxon>Fungi</taxon>
        <taxon>Fungi incertae sedis</taxon>
        <taxon>Microsporidia</taxon>
        <taxon>Enterocytozoonidae</taxon>
        <taxon>Enterospora</taxon>
    </lineage>
</organism>
<evidence type="ECO:0000256" key="1">
    <source>
        <dbReference type="ARBA" id="ARBA00009636"/>
    </source>
</evidence>
<keyword evidence="6" id="KW-1185">Reference proteome</keyword>
<dbReference type="Gene3D" id="1.10.287.600">
    <property type="entry name" value="Helix hairpin bin"/>
    <property type="match status" value="1"/>
</dbReference>
<dbReference type="Gene3D" id="3.40.50.1440">
    <property type="entry name" value="Tubulin/FtsZ, GTPase domain"/>
    <property type="match status" value="1"/>
</dbReference>
<dbReference type="GO" id="GO:0005525">
    <property type="term" value="F:GTP binding"/>
    <property type="evidence" value="ECO:0007669"/>
    <property type="project" value="UniProtKB-KW"/>
</dbReference>
<evidence type="ECO:0000313" key="6">
    <source>
        <dbReference type="Proteomes" id="UP000192639"/>
    </source>
</evidence>
<evidence type="ECO:0000256" key="3">
    <source>
        <dbReference type="ARBA" id="ARBA00022741"/>
    </source>
</evidence>
<keyword evidence="2" id="KW-0493">Microtubule</keyword>
<dbReference type="SUPFAM" id="SSF55307">
    <property type="entry name" value="Tubulin C-terminal domain-like"/>
    <property type="match status" value="1"/>
</dbReference>
<dbReference type="InterPro" id="IPR008280">
    <property type="entry name" value="Tub_FtsZ_C"/>
</dbReference>
<comment type="caution">
    <text evidence="5">The sequence shown here is derived from an EMBL/GenBank/DDBJ whole genome shotgun (WGS) entry which is preliminary data.</text>
</comment>
<dbReference type="VEuPathDB" id="MicrosporidiaDB:ECANGB1_1001"/>
<proteinExistence type="inferred from homology"/>
<dbReference type="GO" id="GO:0005874">
    <property type="term" value="C:microtubule"/>
    <property type="evidence" value="ECO:0007669"/>
    <property type="project" value="UniProtKB-KW"/>
</dbReference>
<dbReference type="InterPro" id="IPR000217">
    <property type="entry name" value="Tubulin"/>
</dbReference>
<protein>
    <submittedName>
        <fullName evidence="5">TBG</fullName>
    </submittedName>
</protein>
<accession>A0A1Y1S7Q6</accession>
<name>A0A1Y1S7Q6_9MICR</name>
<dbReference type="InterPro" id="IPR023123">
    <property type="entry name" value="Tubulin_C"/>
</dbReference>
<dbReference type="PANTHER" id="PTHR11588">
    <property type="entry name" value="TUBULIN"/>
    <property type="match status" value="1"/>
</dbReference>
<dbReference type="AlphaFoldDB" id="A0A1Y1S7Q6"/>
<gene>
    <name evidence="5" type="primary">TBG</name>
    <name evidence="5" type="ORF">ECANGB1_1001</name>
</gene>
<dbReference type="GO" id="GO:0007017">
    <property type="term" value="P:microtubule-based process"/>
    <property type="evidence" value="ECO:0007669"/>
    <property type="project" value="InterPro"/>
</dbReference>
<keyword evidence="4" id="KW-0342">GTP-binding</keyword>